<dbReference type="HAMAP" id="MF_02110">
    <property type="entry name" value="UPF0763"/>
    <property type="match status" value="1"/>
</dbReference>
<name>A0ABS2WRM6_9BACT</name>
<reference evidence="3" key="1">
    <citation type="submission" date="2021-02" db="EMBL/GenBank/DDBJ databases">
        <title>Sulfurospirillum tamanensis sp. nov.</title>
        <authorList>
            <person name="Merkel A.Y."/>
        </authorList>
    </citation>
    <scope>NUCLEOTIDE SEQUENCE [LARGE SCALE GENOMIC DNA]</scope>
    <source>
        <strain evidence="3">T05b</strain>
    </source>
</reference>
<proteinExistence type="inferred from homology"/>
<comment type="caution">
    <text evidence="2">The sequence shown here is derived from an EMBL/GenBank/DDBJ whole genome shotgun (WGS) entry which is preliminary data.</text>
</comment>
<evidence type="ECO:0000256" key="1">
    <source>
        <dbReference type="HAMAP-Rule" id="MF_02110"/>
    </source>
</evidence>
<gene>
    <name evidence="2" type="ORF">JWV37_05640</name>
</gene>
<dbReference type="EMBL" id="JAFHKK010000009">
    <property type="protein sequence ID" value="MBN2964252.1"/>
    <property type="molecule type" value="Genomic_DNA"/>
</dbReference>
<reference evidence="2 3" key="3">
    <citation type="submission" date="2021-02" db="EMBL/GenBank/DDBJ databases">
        <authorList>
            <person name="Merkel A.Y."/>
        </authorList>
    </citation>
    <scope>NUCLEOTIDE SEQUENCE [LARGE SCALE GENOMIC DNA]</scope>
    <source>
        <strain evidence="2 3">T05b</strain>
    </source>
</reference>
<dbReference type="Pfam" id="PF10788">
    <property type="entry name" value="DUF2603"/>
    <property type="match status" value="1"/>
</dbReference>
<reference evidence="2 3" key="2">
    <citation type="submission" date="2021-02" db="EMBL/GenBank/DDBJ databases">
        <title>Sulfurospirillum tamanensis sp. nov.</title>
        <authorList>
            <person name="Frolova A."/>
            <person name="Merkel A."/>
            <person name="Slobodkin A."/>
        </authorList>
    </citation>
    <scope>NUCLEOTIDE SEQUENCE [LARGE SCALE GENOMIC DNA]</scope>
    <source>
        <strain evidence="2 3">T05b</strain>
    </source>
</reference>
<evidence type="ECO:0000313" key="3">
    <source>
        <dbReference type="Proteomes" id="UP000703590"/>
    </source>
</evidence>
<keyword evidence="3" id="KW-1185">Reference proteome</keyword>
<dbReference type="InterPro" id="IPR019724">
    <property type="entry name" value="UPF0763"/>
</dbReference>
<evidence type="ECO:0000313" key="2">
    <source>
        <dbReference type="EMBL" id="MBN2964252.1"/>
    </source>
</evidence>
<dbReference type="RefSeq" id="WP_205458801.1">
    <property type="nucleotide sequence ID" value="NZ_JAFHKK010000009.1"/>
</dbReference>
<organism evidence="2 3">
    <name type="scientific">Sulfurospirillum tamanense</name>
    <dbReference type="NCBI Taxonomy" id="2813362"/>
    <lineage>
        <taxon>Bacteria</taxon>
        <taxon>Pseudomonadati</taxon>
        <taxon>Campylobacterota</taxon>
        <taxon>Epsilonproteobacteria</taxon>
        <taxon>Campylobacterales</taxon>
        <taxon>Sulfurospirillaceae</taxon>
        <taxon>Sulfurospirillum</taxon>
    </lineage>
</organism>
<sequence>MSETKKNLPLHEAIEAIAKRIGMDGNGEKTVFEIVETDDPNQKTLKLKSGSWEGAEPWFAIDNKQKLYTLVSIESLTRMVEGLRRTQQENFNLKLEKTIWQHIPVDFHDVWTVAMDEIRALASQSKDTKAINVDLDRLVGNIKKQHPSLFVNLKDFMNASQGHA</sequence>
<dbReference type="Proteomes" id="UP000703590">
    <property type="component" value="Unassembled WGS sequence"/>
</dbReference>
<accession>A0ABS2WRM6</accession>
<protein>
    <recommendedName>
        <fullName evidence="1">UPF0763 protein JWV37_05640</fullName>
    </recommendedName>
</protein>
<comment type="similarity">
    <text evidence="1">Belongs to the UPF0763 family.</text>
</comment>